<dbReference type="OrthoDB" id="416344at2759"/>
<dbReference type="WBParaSite" id="HPBE_0001525701-mRNA-1">
    <property type="protein sequence ID" value="HPBE_0001525701-mRNA-1"/>
    <property type="gene ID" value="HPBE_0001525701"/>
</dbReference>
<reference evidence="1 2" key="1">
    <citation type="submission" date="2018-11" db="EMBL/GenBank/DDBJ databases">
        <authorList>
            <consortium name="Pathogen Informatics"/>
        </authorList>
    </citation>
    <scope>NUCLEOTIDE SEQUENCE [LARGE SCALE GENOMIC DNA]</scope>
</reference>
<evidence type="ECO:0000313" key="2">
    <source>
        <dbReference type="Proteomes" id="UP000050761"/>
    </source>
</evidence>
<sequence>MESRRRAEHVANFSPEILRRVFSRLTGPAGRRTMTTAAPYGSWASEITPDLFAKGNCKAICELQANDDGVFWVEQSAVTGARELYFQSSKPSSPRIRWAPEQSVQNCVHEYGGGSFLPLNDGSIVYSTVEGLFLQAAHEAPAVQLADASEKKLR</sequence>
<dbReference type="PANTHER" id="PTHR43056:SF5">
    <property type="entry name" value="PEPTIDASE S9 PROLYL OLIGOPEPTIDASE CATALYTIC DOMAIN-CONTAINING PROTEIN"/>
    <property type="match status" value="1"/>
</dbReference>
<accession>A0A183G1Y4</accession>
<name>A0A183G1Y4_HELPZ</name>
<evidence type="ECO:0000313" key="1">
    <source>
        <dbReference type="EMBL" id="VDP02254.1"/>
    </source>
</evidence>
<dbReference type="Proteomes" id="UP000050761">
    <property type="component" value="Unassembled WGS sequence"/>
</dbReference>
<dbReference type="InterPro" id="IPR050585">
    <property type="entry name" value="Xaa-Pro_dipeptidyl-ppase/CocE"/>
</dbReference>
<proteinExistence type="predicted"/>
<keyword evidence="2" id="KW-1185">Reference proteome</keyword>
<protein>
    <submittedName>
        <fullName evidence="3">S9 family peptidase</fullName>
    </submittedName>
</protein>
<organism evidence="2 3">
    <name type="scientific">Heligmosomoides polygyrus</name>
    <name type="common">Parasitic roundworm</name>
    <dbReference type="NCBI Taxonomy" id="6339"/>
    <lineage>
        <taxon>Eukaryota</taxon>
        <taxon>Metazoa</taxon>
        <taxon>Ecdysozoa</taxon>
        <taxon>Nematoda</taxon>
        <taxon>Chromadorea</taxon>
        <taxon>Rhabditida</taxon>
        <taxon>Rhabditina</taxon>
        <taxon>Rhabditomorpha</taxon>
        <taxon>Strongyloidea</taxon>
        <taxon>Heligmosomidae</taxon>
        <taxon>Heligmosomoides</taxon>
    </lineage>
</organism>
<dbReference type="PANTHER" id="PTHR43056">
    <property type="entry name" value="PEPTIDASE S9 PROLYL OLIGOPEPTIDASE"/>
    <property type="match status" value="1"/>
</dbReference>
<gene>
    <name evidence="1" type="ORF">HPBE_LOCUS15256</name>
</gene>
<dbReference type="AlphaFoldDB" id="A0A183G1Y4"/>
<accession>A0A3P8BBM6</accession>
<evidence type="ECO:0000313" key="3">
    <source>
        <dbReference type="WBParaSite" id="HPBE_0001525701-mRNA-1"/>
    </source>
</evidence>
<reference evidence="3" key="2">
    <citation type="submission" date="2019-09" db="UniProtKB">
        <authorList>
            <consortium name="WormBaseParasite"/>
        </authorList>
    </citation>
    <scope>IDENTIFICATION</scope>
</reference>
<dbReference type="EMBL" id="UZAH01028769">
    <property type="protein sequence ID" value="VDP02254.1"/>
    <property type="molecule type" value="Genomic_DNA"/>
</dbReference>